<feature type="transmembrane region" description="Helical" evidence="1">
    <location>
        <begin position="157"/>
        <end position="178"/>
    </location>
</feature>
<accession>A0ABP6XN56</accession>
<sequence length="180" mass="20893">MSEKNKKKETHQKNQLLDDKISYLLRLFENEDKRLTIIENKITHLIGQSGLIISIIAFIIPLFYDKLNNINICTKIGLGLIFILTIILLGLSIYKASEIFKINKFQYADCSPETVNKEFRKIKDFKIEYISDLDYCINKNKGLNNRKGSILIEANHLFIYGIYTLTLLAILLTFTYLFTS</sequence>
<feature type="transmembrane region" description="Helical" evidence="1">
    <location>
        <begin position="76"/>
        <end position="94"/>
    </location>
</feature>
<organism evidence="2 3">
    <name type="scientific">Snuella lapsa</name>
    <dbReference type="NCBI Taxonomy" id="870481"/>
    <lineage>
        <taxon>Bacteria</taxon>
        <taxon>Pseudomonadati</taxon>
        <taxon>Bacteroidota</taxon>
        <taxon>Flavobacteriia</taxon>
        <taxon>Flavobacteriales</taxon>
        <taxon>Flavobacteriaceae</taxon>
        <taxon>Snuella</taxon>
    </lineage>
</organism>
<keyword evidence="1" id="KW-0812">Transmembrane</keyword>
<proteinExistence type="predicted"/>
<evidence type="ECO:0000313" key="2">
    <source>
        <dbReference type="EMBL" id="GAA3569783.1"/>
    </source>
</evidence>
<feature type="transmembrane region" description="Helical" evidence="1">
    <location>
        <begin position="42"/>
        <end position="64"/>
    </location>
</feature>
<comment type="caution">
    <text evidence="2">The sequence shown here is derived from an EMBL/GenBank/DDBJ whole genome shotgun (WGS) entry which is preliminary data.</text>
</comment>
<reference evidence="3" key="1">
    <citation type="journal article" date="2019" name="Int. J. Syst. Evol. Microbiol.">
        <title>The Global Catalogue of Microorganisms (GCM) 10K type strain sequencing project: providing services to taxonomists for standard genome sequencing and annotation.</title>
        <authorList>
            <consortium name="The Broad Institute Genomics Platform"/>
            <consortium name="The Broad Institute Genome Sequencing Center for Infectious Disease"/>
            <person name="Wu L."/>
            <person name="Ma J."/>
        </authorList>
    </citation>
    <scope>NUCLEOTIDE SEQUENCE [LARGE SCALE GENOMIC DNA]</scope>
    <source>
        <strain evidence="3">JCM 17111</strain>
    </source>
</reference>
<keyword evidence="1" id="KW-0472">Membrane</keyword>
<gene>
    <name evidence="2" type="ORF">GCM10022395_19230</name>
</gene>
<evidence type="ECO:0000256" key="1">
    <source>
        <dbReference type="SAM" id="Phobius"/>
    </source>
</evidence>
<protein>
    <submittedName>
        <fullName evidence="2">Uncharacterized protein</fullName>
    </submittedName>
</protein>
<keyword evidence="3" id="KW-1185">Reference proteome</keyword>
<dbReference type="Proteomes" id="UP001500954">
    <property type="component" value="Unassembled WGS sequence"/>
</dbReference>
<dbReference type="EMBL" id="BAABCY010000053">
    <property type="protein sequence ID" value="GAA3569783.1"/>
    <property type="molecule type" value="Genomic_DNA"/>
</dbReference>
<evidence type="ECO:0000313" key="3">
    <source>
        <dbReference type="Proteomes" id="UP001500954"/>
    </source>
</evidence>
<dbReference type="RefSeq" id="WP_345005773.1">
    <property type="nucleotide sequence ID" value="NZ_BAABCY010000053.1"/>
</dbReference>
<keyword evidence="1" id="KW-1133">Transmembrane helix</keyword>
<name>A0ABP6XN56_9FLAO</name>